<organism evidence="2 3">
    <name type="scientific">Paxillus rubicundulus Ve08.2h10</name>
    <dbReference type="NCBI Taxonomy" id="930991"/>
    <lineage>
        <taxon>Eukaryota</taxon>
        <taxon>Fungi</taxon>
        <taxon>Dikarya</taxon>
        <taxon>Basidiomycota</taxon>
        <taxon>Agaricomycotina</taxon>
        <taxon>Agaricomycetes</taxon>
        <taxon>Agaricomycetidae</taxon>
        <taxon>Boletales</taxon>
        <taxon>Paxilineae</taxon>
        <taxon>Paxillaceae</taxon>
        <taxon>Paxillus</taxon>
    </lineage>
</organism>
<gene>
    <name evidence="2" type="ORF">PAXRUDRAFT_832624</name>
</gene>
<dbReference type="EMBL" id="KN825735">
    <property type="protein sequence ID" value="KIK81758.1"/>
    <property type="molecule type" value="Genomic_DNA"/>
</dbReference>
<sequence>MAHLTSKRLTLARDGSPPKPPAHFQPHPRIFNPSLTFSTTPARFQPHPHVSAHPLLPWVTLNCQFM</sequence>
<name>A0A0D0D139_9AGAM</name>
<feature type="region of interest" description="Disordered" evidence="1">
    <location>
        <begin position="1"/>
        <end position="28"/>
    </location>
</feature>
<dbReference type="InParanoid" id="A0A0D0D139"/>
<dbReference type="HOGENOM" id="CLU_2831936_0_0_1"/>
<reference evidence="3" key="2">
    <citation type="submission" date="2015-01" db="EMBL/GenBank/DDBJ databases">
        <title>Evolutionary Origins and Diversification of the Mycorrhizal Mutualists.</title>
        <authorList>
            <consortium name="DOE Joint Genome Institute"/>
            <consortium name="Mycorrhizal Genomics Consortium"/>
            <person name="Kohler A."/>
            <person name="Kuo A."/>
            <person name="Nagy L.G."/>
            <person name="Floudas D."/>
            <person name="Copeland A."/>
            <person name="Barry K.W."/>
            <person name="Cichocki N."/>
            <person name="Veneault-Fourrey C."/>
            <person name="LaButti K."/>
            <person name="Lindquist E.A."/>
            <person name="Lipzen A."/>
            <person name="Lundell T."/>
            <person name="Morin E."/>
            <person name="Murat C."/>
            <person name="Riley R."/>
            <person name="Ohm R."/>
            <person name="Sun H."/>
            <person name="Tunlid A."/>
            <person name="Henrissat B."/>
            <person name="Grigoriev I.V."/>
            <person name="Hibbett D.S."/>
            <person name="Martin F."/>
        </authorList>
    </citation>
    <scope>NUCLEOTIDE SEQUENCE [LARGE SCALE GENOMIC DNA]</scope>
    <source>
        <strain evidence="3">Ve08.2h10</strain>
    </source>
</reference>
<evidence type="ECO:0000313" key="3">
    <source>
        <dbReference type="Proteomes" id="UP000054538"/>
    </source>
</evidence>
<accession>A0A0D0D139</accession>
<keyword evidence="3" id="KW-1185">Reference proteome</keyword>
<evidence type="ECO:0000313" key="2">
    <source>
        <dbReference type="EMBL" id="KIK81758.1"/>
    </source>
</evidence>
<reference evidence="2 3" key="1">
    <citation type="submission" date="2014-04" db="EMBL/GenBank/DDBJ databases">
        <authorList>
            <consortium name="DOE Joint Genome Institute"/>
            <person name="Kuo A."/>
            <person name="Kohler A."/>
            <person name="Jargeat P."/>
            <person name="Nagy L.G."/>
            <person name="Floudas D."/>
            <person name="Copeland A."/>
            <person name="Barry K.W."/>
            <person name="Cichocki N."/>
            <person name="Veneault-Fourrey C."/>
            <person name="LaButti K."/>
            <person name="Lindquist E.A."/>
            <person name="Lipzen A."/>
            <person name="Lundell T."/>
            <person name="Morin E."/>
            <person name="Murat C."/>
            <person name="Sun H."/>
            <person name="Tunlid A."/>
            <person name="Henrissat B."/>
            <person name="Grigoriev I.V."/>
            <person name="Hibbett D.S."/>
            <person name="Martin F."/>
            <person name="Nordberg H.P."/>
            <person name="Cantor M.N."/>
            <person name="Hua S.X."/>
        </authorList>
    </citation>
    <scope>NUCLEOTIDE SEQUENCE [LARGE SCALE GENOMIC DNA]</scope>
    <source>
        <strain evidence="2 3">Ve08.2h10</strain>
    </source>
</reference>
<dbReference type="Proteomes" id="UP000054538">
    <property type="component" value="Unassembled WGS sequence"/>
</dbReference>
<dbReference type="AlphaFoldDB" id="A0A0D0D139"/>
<proteinExistence type="predicted"/>
<evidence type="ECO:0000256" key="1">
    <source>
        <dbReference type="SAM" id="MobiDB-lite"/>
    </source>
</evidence>
<protein>
    <submittedName>
        <fullName evidence="2">Uncharacterized protein</fullName>
    </submittedName>
</protein>